<evidence type="ECO:0000256" key="10">
    <source>
        <dbReference type="ARBA" id="ARBA00023002"/>
    </source>
</evidence>
<accession>A0A2V4B2H7</accession>
<evidence type="ECO:0000313" key="13">
    <source>
        <dbReference type="EMBL" id="PXY28192.1"/>
    </source>
</evidence>
<keyword evidence="14" id="KW-1185">Reference proteome</keyword>
<proteinExistence type="inferred from homology"/>
<dbReference type="Gene3D" id="3.50.50.60">
    <property type="entry name" value="FAD/NAD(P)-binding domain"/>
    <property type="match status" value="1"/>
</dbReference>
<dbReference type="InterPro" id="IPR050464">
    <property type="entry name" value="Zeta_carotene_desat/Oxidored"/>
</dbReference>
<evidence type="ECO:0000256" key="1">
    <source>
        <dbReference type="ARBA" id="ARBA00001755"/>
    </source>
</evidence>
<dbReference type="InterPro" id="IPR036188">
    <property type="entry name" value="FAD/NAD-bd_sf"/>
</dbReference>
<dbReference type="EMBL" id="MASW01000002">
    <property type="protein sequence ID" value="PXY28192.1"/>
    <property type="molecule type" value="Genomic_DNA"/>
</dbReference>
<evidence type="ECO:0000256" key="6">
    <source>
        <dbReference type="ARBA" id="ARBA00012402"/>
    </source>
</evidence>
<dbReference type="GO" id="GO:0006783">
    <property type="term" value="P:heme biosynthetic process"/>
    <property type="evidence" value="ECO:0007669"/>
    <property type="project" value="UniProtKB-UniRule"/>
</dbReference>
<evidence type="ECO:0000256" key="11">
    <source>
        <dbReference type="ARBA" id="ARBA00023133"/>
    </source>
</evidence>
<dbReference type="RefSeq" id="WP_112282199.1">
    <property type="nucleotide sequence ID" value="NZ_MASW01000002.1"/>
</dbReference>
<name>A0A2V4B2H7_9PSEU</name>
<dbReference type="Gene3D" id="1.10.3110.10">
    <property type="entry name" value="protoporphyrinogen ix oxidase, domain 3"/>
    <property type="match status" value="1"/>
</dbReference>
<keyword evidence="8 12" id="KW-0285">Flavoprotein</keyword>
<sequence>MRVAVVGGGVSGLAAAHRLRALLGDRAAITVCEAGDVLGGKLRTVELAGRSFDVGAEAFLARRPEAVDLARELGLEAELTHPTGAKATVRAGGRTVPLPAGTVMGVPASRDAVAGVLSAEGGERVAAEPSLPRLELAEDDVSLGGLLRRRFGDELVDRLVDPLLGGVYAGGADGLGLRATLPALAAALDAGAGSLTEAASRQLPATPGTSPVFATLTGGLGTLVAQLEKASAAHVRRGAPVLSLARLPEGGWRLTFGDGGPLEADAVLLAVPPPAARRLLADVAPEASAAFAGVELASMAVVALALPPGTDPPRASGVLIGQGERHADGRPFTAKAFTFSARKWAHHLTEGLPVLIRGSVGRFGETESLRATDAELVRLVRDDLAALTGITAEPVDALVHRWGGGLPQYGTGHTERVARIERAVAAVPGLEVAGAALHGVGIPACVATAEVAARRLVGR</sequence>
<dbReference type="GO" id="GO:0005737">
    <property type="term" value="C:cytoplasm"/>
    <property type="evidence" value="ECO:0007669"/>
    <property type="project" value="UniProtKB-SubCell"/>
</dbReference>
<comment type="caution">
    <text evidence="13">The sequence shown here is derived from an EMBL/GenBank/DDBJ whole genome shotgun (WGS) entry which is preliminary data.</text>
</comment>
<dbReference type="Gene3D" id="3.90.660.20">
    <property type="entry name" value="Protoporphyrinogen oxidase, mitochondrial, domain 2"/>
    <property type="match status" value="1"/>
</dbReference>
<keyword evidence="10 12" id="KW-0560">Oxidoreductase</keyword>
<dbReference type="EC" id="1.3.3.15" evidence="6 12"/>
<dbReference type="OrthoDB" id="4496419at2"/>
<evidence type="ECO:0000256" key="7">
    <source>
        <dbReference type="ARBA" id="ARBA00019046"/>
    </source>
</evidence>
<comment type="function">
    <text evidence="3 12">Involved in coproporphyrin-dependent heme b biosynthesis. Catalyzes the oxidation of coproporphyrinogen III to coproporphyrin III.</text>
</comment>
<keyword evidence="12" id="KW-0963">Cytoplasm</keyword>
<dbReference type="UniPathway" id="UPA00252"/>
<evidence type="ECO:0000256" key="9">
    <source>
        <dbReference type="ARBA" id="ARBA00022827"/>
    </source>
</evidence>
<dbReference type="NCBIfam" id="TIGR00562">
    <property type="entry name" value="proto_IX_ox"/>
    <property type="match status" value="1"/>
</dbReference>
<dbReference type="PANTHER" id="PTHR42923:SF3">
    <property type="entry name" value="PROTOPORPHYRINOGEN OXIDASE"/>
    <property type="match status" value="1"/>
</dbReference>
<organism evidence="13 14">
    <name type="scientific">Prauserella muralis</name>
    <dbReference type="NCBI Taxonomy" id="588067"/>
    <lineage>
        <taxon>Bacteria</taxon>
        <taxon>Bacillati</taxon>
        <taxon>Actinomycetota</taxon>
        <taxon>Actinomycetes</taxon>
        <taxon>Pseudonocardiales</taxon>
        <taxon>Pseudonocardiaceae</taxon>
        <taxon>Prauserella</taxon>
    </lineage>
</organism>
<evidence type="ECO:0000256" key="5">
    <source>
        <dbReference type="ARBA" id="ARBA00008310"/>
    </source>
</evidence>
<dbReference type="SUPFAM" id="SSF54373">
    <property type="entry name" value="FAD-linked reductases, C-terminal domain"/>
    <property type="match status" value="1"/>
</dbReference>
<evidence type="ECO:0000256" key="2">
    <source>
        <dbReference type="ARBA" id="ARBA00001974"/>
    </source>
</evidence>
<keyword evidence="11 12" id="KW-0350">Heme biosynthesis</keyword>
<comment type="cofactor">
    <cofactor evidence="2 12">
        <name>FAD</name>
        <dbReference type="ChEBI" id="CHEBI:57692"/>
    </cofactor>
</comment>
<dbReference type="InterPro" id="IPR002937">
    <property type="entry name" value="Amino_oxidase"/>
</dbReference>
<dbReference type="Proteomes" id="UP000249915">
    <property type="component" value="Unassembled WGS sequence"/>
</dbReference>
<reference evidence="13 14" key="1">
    <citation type="submission" date="2016-07" db="EMBL/GenBank/DDBJ databases">
        <title>Draft genome sequence of Prauserella muralis DSM 45305, isolated from a mould-covered wall in an indoor environment.</title>
        <authorList>
            <person name="Ruckert C."/>
            <person name="Albersmeier A."/>
            <person name="Jiang C.-L."/>
            <person name="Jiang Y."/>
            <person name="Kalinowski J."/>
            <person name="Schneider O."/>
            <person name="Winkler A."/>
            <person name="Zotchev S.B."/>
        </authorList>
    </citation>
    <scope>NUCLEOTIDE SEQUENCE [LARGE SCALE GENOMIC DNA]</scope>
    <source>
        <strain evidence="13 14">DSM 45305</strain>
    </source>
</reference>
<comment type="catalytic activity">
    <reaction evidence="1">
        <text>coproporphyrinogen III + 3 O2 = coproporphyrin III + 3 H2O2</text>
        <dbReference type="Rhea" id="RHEA:43436"/>
        <dbReference type="ChEBI" id="CHEBI:15379"/>
        <dbReference type="ChEBI" id="CHEBI:16240"/>
        <dbReference type="ChEBI" id="CHEBI:57309"/>
        <dbReference type="ChEBI" id="CHEBI:131725"/>
        <dbReference type="EC" id="1.3.3.15"/>
    </reaction>
    <physiologicalReaction direction="left-to-right" evidence="1">
        <dbReference type="Rhea" id="RHEA:43437"/>
    </physiologicalReaction>
</comment>
<evidence type="ECO:0000313" key="14">
    <source>
        <dbReference type="Proteomes" id="UP000249915"/>
    </source>
</evidence>
<evidence type="ECO:0000256" key="3">
    <source>
        <dbReference type="ARBA" id="ARBA00002185"/>
    </source>
</evidence>
<comment type="subcellular location">
    <subcellularLocation>
        <location evidence="12">Cytoplasm</location>
    </subcellularLocation>
</comment>
<comment type="pathway">
    <text evidence="4 12">Porphyrin-containing compound metabolism; protoheme biosynthesis.</text>
</comment>
<dbReference type="GO" id="GO:0004729">
    <property type="term" value="F:oxygen-dependent protoporphyrinogen oxidase activity"/>
    <property type="evidence" value="ECO:0007669"/>
    <property type="project" value="UniProtKB-UniRule"/>
</dbReference>
<dbReference type="AlphaFoldDB" id="A0A2V4B2H7"/>
<gene>
    <name evidence="13" type="ORF">BAY60_17850</name>
</gene>
<comment type="similarity">
    <text evidence="5 12">Belongs to the protoporphyrinogen/coproporphyrinogen oxidase family. Coproporphyrinogen III oxidase subfamily.</text>
</comment>
<evidence type="ECO:0000256" key="8">
    <source>
        <dbReference type="ARBA" id="ARBA00022630"/>
    </source>
</evidence>
<dbReference type="Pfam" id="PF01593">
    <property type="entry name" value="Amino_oxidase"/>
    <property type="match status" value="1"/>
</dbReference>
<dbReference type="InterPro" id="IPR004572">
    <property type="entry name" value="Protoporphyrinogen_oxidase"/>
</dbReference>
<protein>
    <recommendedName>
        <fullName evidence="7 12">Coproporphyrinogen III oxidase</fullName>
        <ecNumber evidence="6 12">1.3.3.15</ecNumber>
    </recommendedName>
</protein>
<evidence type="ECO:0000256" key="12">
    <source>
        <dbReference type="RuleBase" id="RU364052"/>
    </source>
</evidence>
<keyword evidence="9 12" id="KW-0274">FAD</keyword>
<dbReference type="PANTHER" id="PTHR42923">
    <property type="entry name" value="PROTOPORPHYRINOGEN OXIDASE"/>
    <property type="match status" value="1"/>
</dbReference>
<dbReference type="SUPFAM" id="SSF51905">
    <property type="entry name" value="FAD/NAD(P)-binding domain"/>
    <property type="match status" value="1"/>
</dbReference>
<evidence type="ECO:0000256" key="4">
    <source>
        <dbReference type="ARBA" id="ARBA00004744"/>
    </source>
</evidence>